<proteinExistence type="predicted"/>
<name>A0ABP8IZV6_9MICO</name>
<dbReference type="Proteomes" id="UP001500642">
    <property type="component" value="Unassembled WGS sequence"/>
</dbReference>
<dbReference type="Pfam" id="PF11795">
    <property type="entry name" value="DUF3322"/>
    <property type="match status" value="1"/>
</dbReference>
<feature type="domain" description="Wadjet protein JetD C-terminal" evidence="1">
    <location>
        <begin position="225"/>
        <end position="391"/>
    </location>
</feature>
<accession>A0ABP8IZV6</accession>
<dbReference type="EMBL" id="BAABGL010000002">
    <property type="protein sequence ID" value="GAA4382407.1"/>
    <property type="molecule type" value="Genomic_DNA"/>
</dbReference>
<evidence type="ECO:0000313" key="3">
    <source>
        <dbReference type="EMBL" id="GAA4382407.1"/>
    </source>
</evidence>
<dbReference type="Pfam" id="PF09983">
    <property type="entry name" value="JetD_C"/>
    <property type="match status" value="1"/>
</dbReference>
<feature type="domain" description="DUF3322" evidence="2">
    <location>
        <begin position="17"/>
        <end position="215"/>
    </location>
</feature>
<protein>
    <submittedName>
        <fullName evidence="3">DUF2220 family protein</fullName>
    </submittedName>
</protein>
<dbReference type="PIRSF" id="PIRSF028408">
    <property type="entry name" value="UCP028408"/>
    <property type="match status" value="1"/>
</dbReference>
<organism evidence="3 4">
    <name type="scientific">Brevibacterium pityocampae</name>
    <dbReference type="NCBI Taxonomy" id="506594"/>
    <lineage>
        <taxon>Bacteria</taxon>
        <taxon>Bacillati</taxon>
        <taxon>Actinomycetota</taxon>
        <taxon>Actinomycetes</taxon>
        <taxon>Micrococcales</taxon>
        <taxon>Brevibacteriaceae</taxon>
        <taxon>Brevibacterium</taxon>
    </lineage>
</organism>
<reference evidence="4" key="1">
    <citation type="journal article" date="2019" name="Int. J. Syst. Evol. Microbiol.">
        <title>The Global Catalogue of Microorganisms (GCM) 10K type strain sequencing project: providing services to taxonomists for standard genome sequencing and annotation.</title>
        <authorList>
            <consortium name="The Broad Institute Genomics Platform"/>
            <consortium name="The Broad Institute Genome Sequencing Center for Infectious Disease"/>
            <person name="Wu L."/>
            <person name="Ma J."/>
        </authorList>
    </citation>
    <scope>NUCLEOTIDE SEQUENCE [LARGE SCALE GENOMIC DNA]</scope>
    <source>
        <strain evidence="4">JCM 17808</strain>
    </source>
</reference>
<keyword evidence="4" id="KW-1185">Reference proteome</keyword>
<evidence type="ECO:0000259" key="2">
    <source>
        <dbReference type="Pfam" id="PF11795"/>
    </source>
</evidence>
<sequence>MSTRESSAPTTPLTVAEARARVRRAVTAHQRAWAVGLEFSPITVGLRPPTEAAALADLPEVSAWIADWNHIAGGGRRSAPSPPDVPEVEFTVRRWAGLGTQQLPTRLRLGSAGAVVEFVGGRAQFRRLQSRAAGVLDWLSTVRATADPSTEDRQLVRALLGDLVTLEESDFMRLLGVLEWLTAHPESGMYIRQLPIAGVDTKWLGRHRRVVTGLVTAVTGADDLGLAAMESRVRLRLLHPELRIVGLDDLEIPWSQAAALSLPGLGAEDRRVLVVENLESFIALPTDGSMGWVIAIYGGGYAASLVADLPWLSSCRVYYWGDIDSHGFGILNRFRAHVGHAESVLMDCGTLDTFRHLVVHEPRPLDVEPEHLQTLTEDERDVYRSLRACSAGSDDAEGVDSSGPGGVNRMGGLRLEQERIAWPFVLERLTWALK</sequence>
<comment type="caution">
    <text evidence="3">The sequence shown here is derived from an EMBL/GenBank/DDBJ whole genome shotgun (WGS) entry which is preliminary data.</text>
</comment>
<dbReference type="InterPro" id="IPR024534">
    <property type="entry name" value="JetD_C"/>
</dbReference>
<gene>
    <name evidence="3" type="ORF">GCM10023167_00840</name>
</gene>
<dbReference type="InterPro" id="IPR024537">
    <property type="entry name" value="DUF3322"/>
</dbReference>
<dbReference type="InterPro" id="IPR014544">
    <property type="entry name" value="UCP028408"/>
</dbReference>
<evidence type="ECO:0000259" key="1">
    <source>
        <dbReference type="Pfam" id="PF09983"/>
    </source>
</evidence>
<evidence type="ECO:0000313" key="4">
    <source>
        <dbReference type="Proteomes" id="UP001500642"/>
    </source>
</evidence>
<dbReference type="RefSeq" id="WP_345028998.1">
    <property type="nucleotide sequence ID" value="NZ_BAABGL010000002.1"/>
</dbReference>